<name>A0A1J9QCE4_9EURO</name>
<evidence type="ECO:0000313" key="2">
    <source>
        <dbReference type="Proteomes" id="UP000242791"/>
    </source>
</evidence>
<comment type="caution">
    <text evidence="1">The sequence shown here is derived from an EMBL/GenBank/DDBJ whole genome shotgun (WGS) entry which is preliminary data.</text>
</comment>
<dbReference type="EMBL" id="LGTZ01000271">
    <property type="protein sequence ID" value="OJD26112.1"/>
    <property type="molecule type" value="Genomic_DNA"/>
</dbReference>
<organism evidence="1 2">
    <name type="scientific">Blastomyces percursus</name>
    <dbReference type="NCBI Taxonomy" id="1658174"/>
    <lineage>
        <taxon>Eukaryota</taxon>
        <taxon>Fungi</taxon>
        <taxon>Dikarya</taxon>
        <taxon>Ascomycota</taxon>
        <taxon>Pezizomycotina</taxon>
        <taxon>Eurotiomycetes</taxon>
        <taxon>Eurotiomycetidae</taxon>
        <taxon>Onygenales</taxon>
        <taxon>Ajellomycetaceae</taxon>
        <taxon>Blastomyces</taxon>
    </lineage>
</organism>
<gene>
    <name evidence="1" type="ORF">ACJ73_02513</name>
</gene>
<accession>A0A1J9QCE4</accession>
<dbReference type="STRING" id="1658174.A0A1J9QCE4"/>
<dbReference type="AlphaFoldDB" id="A0A1J9QCE4"/>
<keyword evidence="2" id="KW-1185">Reference proteome</keyword>
<proteinExistence type="predicted"/>
<sequence>MKESLADSLSNVPYYTIRQSSACSARQFMTLMRILFQQNVRLSVLEVGSLTYTVFEEDLEPVQEVFASLKRLVFYISTVEDTSRPYKAQASISGSKAFYDAPFNKEANFKFFVAHYTWPRLKRLSIGNLVASKNDLIEFLRRHRLEELSIRFIGLQGSWITALPAMREAASPTLDRAIAHEWITNGTGESWYLGRHPDKLIVGGDDETSLGLQVA</sequence>
<reference evidence="1 2" key="1">
    <citation type="submission" date="2015-08" db="EMBL/GenBank/DDBJ databases">
        <title>Emmonsia species relationships and genome sequence.</title>
        <authorList>
            <person name="Cuomo C.A."/>
            <person name="Schwartz I.S."/>
            <person name="Kenyon C."/>
            <person name="De Hoog G.S."/>
            <person name="Govender N.P."/>
            <person name="Botha A."/>
            <person name="Moreno L."/>
            <person name="De Vries M."/>
            <person name="Munoz J.F."/>
            <person name="Stielow J.B."/>
        </authorList>
    </citation>
    <scope>NUCLEOTIDE SEQUENCE [LARGE SCALE GENOMIC DNA]</scope>
    <source>
        <strain evidence="1 2">EI222</strain>
    </source>
</reference>
<dbReference type="VEuPathDB" id="FungiDB:ACJ73_02513"/>
<protein>
    <submittedName>
        <fullName evidence="1">Uncharacterized protein</fullName>
    </submittedName>
</protein>
<evidence type="ECO:0000313" key="1">
    <source>
        <dbReference type="EMBL" id="OJD26112.1"/>
    </source>
</evidence>
<dbReference type="Proteomes" id="UP000242791">
    <property type="component" value="Unassembled WGS sequence"/>
</dbReference>
<dbReference type="OrthoDB" id="5422579at2759"/>